<reference evidence="1" key="1">
    <citation type="submission" date="2021-01" db="EMBL/GenBank/DDBJ databases">
        <title>Adiantum capillus-veneris genome.</title>
        <authorList>
            <person name="Fang Y."/>
            <person name="Liao Q."/>
        </authorList>
    </citation>
    <scope>NUCLEOTIDE SEQUENCE</scope>
    <source>
        <strain evidence="1">H3</strain>
        <tissue evidence="1">Leaf</tissue>
    </source>
</reference>
<gene>
    <name evidence="1" type="ORF">GOP47_0004681</name>
</gene>
<protein>
    <submittedName>
        <fullName evidence="1">Uncharacterized protein</fullName>
    </submittedName>
</protein>
<name>A0A9D4V9B4_ADICA</name>
<accession>A0A9D4V9B4</accession>
<sequence length="193" mass="21557">MPSYKKTLVCSRRAAGEHGGPPDGRLEDRWILHEGVGAVARPLGACMRGKEPTEEGRGSCIKRGSRISCTDEADQERGRYWPGLRLVVRREGLQGCWRLQLQRRQGCRSHGRAYRIGRAQERRLEEATRWPCYRESARWLVIQGYAGEAEGGHGLHPEGVGKPRRAAAHRVANGAAWGEKKIRGSELRKGLGL</sequence>
<evidence type="ECO:0000313" key="2">
    <source>
        <dbReference type="Proteomes" id="UP000886520"/>
    </source>
</evidence>
<dbReference type="Proteomes" id="UP000886520">
    <property type="component" value="Chromosome 4"/>
</dbReference>
<keyword evidence="2" id="KW-1185">Reference proteome</keyword>
<comment type="caution">
    <text evidence="1">The sequence shown here is derived from an EMBL/GenBank/DDBJ whole genome shotgun (WGS) entry which is preliminary data.</text>
</comment>
<dbReference type="EMBL" id="JABFUD020000004">
    <property type="protein sequence ID" value="KAI5081498.1"/>
    <property type="molecule type" value="Genomic_DNA"/>
</dbReference>
<evidence type="ECO:0000313" key="1">
    <source>
        <dbReference type="EMBL" id="KAI5081498.1"/>
    </source>
</evidence>
<organism evidence="1 2">
    <name type="scientific">Adiantum capillus-veneris</name>
    <name type="common">Maidenhair fern</name>
    <dbReference type="NCBI Taxonomy" id="13818"/>
    <lineage>
        <taxon>Eukaryota</taxon>
        <taxon>Viridiplantae</taxon>
        <taxon>Streptophyta</taxon>
        <taxon>Embryophyta</taxon>
        <taxon>Tracheophyta</taxon>
        <taxon>Polypodiopsida</taxon>
        <taxon>Polypodiidae</taxon>
        <taxon>Polypodiales</taxon>
        <taxon>Pteridineae</taxon>
        <taxon>Pteridaceae</taxon>
        <taxon>Vittarioideae</taxon>
        <taxon>Adiantum</taxon>
    </lineage>
</organism>
<dbReference type="AlphaFoldDB" id="A0A9D4V9B4"/>
<proteinExistence type="predicted"/>